<dbReference type="Pfam" id="PF02325">
    <property type="entry name" value="CCB3_YggT"/>
    <property type="match status" value="1"/>
</dbReference>
<keyword evidence="1" id="KW-1133">Transmembrane helix</keyword>
<feature type="transmembrane region" description="Helical" evidence="1">
    <location>
        <begin position="6"/>
        <end position="25"/>
    </location>
</feature>
<dbReference type="Proteomes" id="UP000756387">
    <property type="component" value="Unassembled WGS sequence"/>
</dbReference>
<dbReference type="InterPro" id="IPR003425">
    <property type="entry name" value="CCB3/YggT"/>
</dbReference>
<gene>
    <name evidence="2" type="ORF">IEQ44_00950</name>
</gene>
<keyword evidence="1" id="KW-0472">Membrane</keyword>
<organism evidence="2 3">
    <name type="scientific">Nocardioides malaquae</name>
    <dbReference type="NCBI Taxonomy" id="2773426"/>
    <lineage>
        <taxon>Bacteria</taxon>
        <taxon>Bacillati</taxon>
        <taxon>Actinomycetota</taxon>
        <taxon>Actinomycetes</taxon>
        <taxon>Propionibacteriales</taxon>
        <taxon>Nocardioidaceae</taxon>
        <taxon>Nocardioides</taxon>
    </lineage>
</organism>
<accession>A0ABR9RNR9</accession>
<feature type="transmembrane region" description="Helical" evidence="1">
    <location>
        <begin position="75"/>
        <end position="96"/>
    </location>
</feature>
<sequence>MEAIGVLLYAVIWIFLILLIVRLVVDWVQVFARQWVPRGALLVTLEGVYTATDPPIKLVRRWVPVVRIGQVGLDLSFMIVFIACWLLLSVVQAVFIGV</sequence>
<dbReference type="EMBL" id="JADCSA010000001">
    <property type="protein sequence ID" value="MBE7323218.1"/>
    <property type="molecule type" value="Genomic_DNA"/>
</dbReference>
<comment type="caution">
    <text evidence="2">The sequence shown here is derived from an EMBL/GenBank/DDBJ whole genome shotgun (WGS) entry which is preliminary data.</text>
</comment>
<keyword evidence="1" id="KW-0812">Transmembrane</keyword>
<dbReference type="RefSeq" id="WP_193636545.1">
    <property type="nucleotide sequence ID" value="NZ_JADCSA010000001.1"/>
</dbReference>
<evidence type="ECO:0000256" key="1">
    <source>
        <dbReference type="SAM" id="Phobius"/>
    </source>
</evidence>
<keyword evidence="3" id="KW-1185">Reference proteome</keyword>
<reference evidence="2 3" key="1">
    <citation type="submission" date="2020-10" db="EMBL/GenBank/DDBJ databases">
        <title>Nocardioides sp. isolated from sludge.</title>
        <authorList>
            <person name="Zhang X."/>
        </authorList>
    </citation>
    <scope>NUCLEOTIDE SEQUENCE [LARGE SCALE GENOMIC DNA]</scope>
    <source>
        <strain evidence="2 3">Y6</strain>
    </source>
</reference>
<proteinExistence type="predicted"/>
<protein>
    <submittedName>
        <fullName evidence="2">YggT family protein</fullName>
    </submittedName>
</protein>
<evidence type="ECO:0000313" key="3">
    <source>
        <dbReference type="Proteomes" id="UP000756387"/>
    </source>
</evidence>
<name>A0ABR9RNR9_9ACTN</name>
<evidence type="ECO:0000313" key="2">
    <source>
        <dbReference type="EMBL" id="MBE7323218.1"/>
    </source>
</evidence>